<dbReference type="AlphaFoldDB" id="A0A3N4KU35"/>
<evidence type="ECO:0000313" key="3">
    <source>
        <dbReference type="Proteomes" id="UP000277580"/>
    </source>
</evidence>
<sequence>MPSPPSHPHKLQRRYFPNTVPNCTSTHSQTHLDTPHNTAPNTVPNTVPNTAPNTAPNTVPIAILMMSTTRASNRRVISRPRIQPPNAFFSDYPIPTPRYFTESPPASPSPPIMGAHPPILATPLPTPQPTPQPSQSTKAQHEPDVEPPFSPILPLHRSDSHGEDEREKEREKGVKPEVDEFDEDESEWQDAQIRESQLSDREDKGVWVDPLDCVLGALLAEEWTVIDVEEEDGNDEWVDDDDWHSAETQDEWVEMERIPLSESRDI</sequence>
<feature type="compositionally biased region" description="Acidic residues" evidence="1">
    <location>
        <begin position="179"/>
        <end position="188"/>
    </location>
</feature>
<dbReference type="Proteomes" id="UP000277580">
    <property type="component" value="Unassembled WGS sequence"/>
</dbReference>
<evidence type="ECO:0000313" key="2">
    <source>
        <dbReference type="EMBL" id="RPB09295.1"/>
    </source>
</evidence>
<accession>A0A3N4KU35</accession>
<feature type="region of interest" description="Disordered" evidence="1">
    <location>
        <begin position="99"/>
        <end position="203"/>
    </location>
</feature>
<proteinExistence type="predicted"/>
<protein>
    <submittedName>
        <fullName evidence="2">Uncharacterized protein</fullName>
    </submittedName>
</protein>
<reference evidence="2 3" key="1">
    <citation type="journal article" date="2018" name="Nat. Ecol. Evol.">
        <title>Pezizomycetes genomes reveal the molecular basis of ectomycorrhizal truffle lifestyle.</title>
        <authorList>
            <person name="Murat C."/>
            <person name="Payen T."/>
            <person name="Noel B."/>
            <person name="Kuo A."/>
            <person name="Morin E."/>
            <person name="Chen J."/>
            <person name="Kohler A."/>
            <person name="Krizsan K."/>
            <person name="Balestrini R."/>
            <person name="Da Silva C."/>
            <person name="Montanini B."/>
            <person name="Hainaut M."/>
            <person name="Levati E."/>
            <person name="Barry K.W."/>
            <person name="Belfiori B."/>
            <person name="Cichocki N."/>
            <person name="Clum A."/>
            <person name="Dockter R.B."/>
            <person name="Fauchery L."/>
            <person name="Guy J."/>
            <person name="Iotti M."/>
            <person name="Le Tacon F."/>
            <person name="Lindquist E.A."/>
            <person name="Lipzen A."/>
            <person name="Malagnac F."/>
            <person name="Mello A."/>
            <person name="Molinier V."/>
            <person name="Miyauchi S."/>
            <person name="Poulain J."/>
            <person name="Riccioni C."/>
            <person name="Rubini A."/>
            <person name="Sitrit Y."/>
            <person name="Splivallo R."/>
            <person name="Traeger S."/>
            <person name="Wang M."/>
            <person name="Zifcakova L."/>
            <person name="Wipf D."/>
            <person name="Zambonelli A."/>
            <person name="Paolocci F."/>
            <person name="Nowrousian M."/>
            <person name="Ottonello S."/>
            <person name="Baldrian P."/>
            <person name="Spatafora J.W."/>
            <person name="Henrissat B."/>
            <person name="Nagy L.G."/>
            <person name="Aury J.M."/>
            <person name="Wincker P."/>
            <person name="Grigoriev I.V."/>
            <person name="Bonfante P."/>
            <person name="Martin F.M."/>
        </authorList>
    </citation>
    <scope>NUCLEOTIDE SEQUENCE [LARGE SCALE GENOMIC DNA]</scope>
    <source>
        <strain evidence="2 3">CCBAS932</strain>
    </source>
</reference>
<feature type="compositionally biased region" description="Basic and acidic residues" evidence="1">
    <location>
        <begin position="156"/>
        <end position="178"/>
    </location>
</feature>
<dbReference type="InParanoid" id="A0A3N4KU35"/>
<dbReference type="OrthoDB" id="5403596at2759"/>
<keyword evidence="3" id="KW-1185">Reference proteome</keyword>
<gene>
    <name evidence="2" type="ORF">P167DRAFT_538605</name>
</gene>
<name>A0A3N4KU35_9PEZI</name>
<dbReference type="EMBL" id="ML119153">
    <property type="protein sequence ID" value="RPB09295.1"/>
    <property type="molecule type" value="Genomic_DNA"/>
</dbReference>
<organism evidence="2 3">
    <name type="scientific">Morchella conica CCBAS932</name>
    <dbReference type="NCBI Taxonomy" id="1392247"/>
    <lineage>
        <taxon>Eukaryota</taxon>
        <taxon>Fungi</taxon>
        <taxon>Dikarya</taxon>
        <taxon>Ascomycota</taxon>
        <taxon>Pezizomycotina</taxon>
        <taxon>Pezizomycetes</taxon>
        <taxon>Pezizales</taxon>
        <taxon>Morchellaceae</taxon>
        <taxon>Morchella</taxon>
    </lineage>
</organism>
<evidence type="ECO:0000256" key="1">
    <source>
        <dbReference type="SAM" id="MobiDB-lite"/>
    </source>
</evidence>